<reference evidence="4 5" key="1">
    <citation type="submission" date="2023-07" db="EMBL/GenBank/DDBJ databases">
        <title>Functional and genomic diversity of the sorghum phyllosphere microbiome.</title>
        <authorList>
            <person name="Shade A."/>
        </authorList>
    </citation>
    <scope>NUCLEOTIDE SEQUENCE [LARGE SCALE GENOMIC DNA]</scope>
    <source>
        <strain evidence="4 5">SORGH_AS_1126</strain>
    </source>
</reference>
<comment type="caution">
    <text evidence="4">The sequence shown here is derived from an EMBL/GenBank/DDBJ whole genome shotgun (WGS) entry which is preliminary data.</text>
</comment>
<gene>
    <name evidence="4" type="ORF">QE408_002602</name>
</gene>
<keyword evidence="5" id="KW-1185">Reference proteome</keyword>
<evidence type="ECO:0000256" key="2">
    <source>
        <dbReference type="ARBA" id="ARBA00023172"/>
    </source>
</evidence>
<protein>
    <submittedName>
        <fullName evidence="4">DNA invertase Pin-like site-specific DNA recombinase</fullName>
    </submittedName>
</protein>
<accession>A0ABU0UKH9</accession>
<proteinExistence type="predicted"/>
<dbReference type="PROSITE" id="PS51736">
    <property type="entry name" value="RECOMBINASES_3"/>
    <property type="match status" value="1"/>
</dbReference>
<dbReference type="RefSeq" id="WP_306931687.1">
    <property type="nucleotide sequence ID" value="NZ_JAUTBL010000002.1"/>
</dbReference>
<dbReference type="EMBL" id="JAUTBL010000002">
    <property type="protein sequence ID" value="MDQ1185459.1"/>
    <property type="molecule type" value="Genomic_DNA"/>
</dbReference>
<feature type="domain" description="Resolvase/invertase-type recombinase catalytic" evidence="3">
    <location>
        <begin position="4"/>
        <end position="138"/>
    </location>
</feature>
<dbReference type="Proteomes" id="UP001224781">
    <property type="component" value="Unassembled WGS sequence"/>
</dbReference>
<sequence length="219" mass="23745">MAERFVVYYRVSTQKQGVSGLGIDAQKASVKAFASSDDILAEFIEVESGTRASRPELAKALAYAKKAKATLLVAKIDRLARNVAFIANLLEAGVEIRAVDMPSANRMMMQIMAVMAEEEARAISARTKAALAQAKERGIKLGGSRSNSKDIHKTQIAICIDNAAKAMKDIQSIPGWNTLSFNALAKRLNDNGFKTTRGSTYSAMQVKRVLNRHAAQNAV</sequence>
<evidence type="ECO:0000313" key="5">
    <source>
        <dbReference type="Proteomes" id="UP001224781"/>
    </source>
</evidence>
<dbReference type="SUPFAM" id="SSF53041">
    <property type="entry name" value="Resolvase-like"/>
    <property type="match status" value="1"/>
</dbReference>
<dbReference type="InterPro" id="IPR006119">
    <property type="entry name" value="Resolv_N"/>
</dbReference>
<dbReference type="Pfam" id="PF00239">
    <property type="entry name" value="Resolvase"/>
    <property type="match status" value="1"/>
</dbReference>
<dbReference type="PANTHER" id="PTHR30461">
    <property type="entry name" value="DNA-INVERTASE FROM LAMBDOID PROPHAGE"/>
    <property type="match status" value="1"/>
</dbReference>
<dbReference type="CDD" id="cd03768">
    <property type="entry name" value="SR_ResInv"/>
    <property type="match status" value="1"/>
</dbReference>
<keyword evidence="2" id="KW-0233">DNA recombination</keyword>
<organism evidence="4 5">
    <name type="scientific">Agrobacterium larrymoorei</name>
    <dbReference type="NCBI Taxonomy" id="160699"/>
    <lineage>
        <taxon>Bacteria</taxon>
        <taxon>Pseudomonadati</taxon>
        <taxon>Pseudomonadota</taxon>
        <taxon>Alphaproteobacteria</taxon>
        <taxon>Hyphomicrobiales</taxon>
        <taxon>Rhizobiaceae</taxon>
        <taxon>Rhizobium/Agrobacterium group</taxon>
        <taxon>Agrobacterium</taxon>
    </lineage>
</organism>
<evidence type="ECO:0000313" key="4">
    <source>
        <dbReference type="EMBL" id="MDQ1185459.1"/>
    </source>
</evidence>
<evidence type="ECO:0000259" key="3">
    <source>
        <dbReference type="PROSITE" id="PS51736"/>
    </source>
</evidence>
<dbReference type="Gene3D" id="3.40.50.1390">
    <property type="entry name" value="Resolvase, N-terminal catalytic domain"/>
    <property type="match status" value="1"/>
</dbReference>
<dbReference type="InterPro" id="IPR050639">
    <property type="entry name" value="SSR_resolvase"/>
</dbReference>
<name>A0ABU0UKH9_9HYPH</name>
<dbReference type="PANTHER" id="PTHR30461:SF2">
    <property type="entry name" value="SERINE RECOMBINASE PINE-RELATED"/>
    <property type="match status" value="1"/>
</dbReference>
<evidence type="ECO:0000256" key="1">
    <source>
        <dbReference type="ARBA" id="ARBA00023125"/>
    </source>
</evidence>
<keyword evidence="1" id="KW-0238">DNA-binding</keyword>
<dbReference type="SMART" id="SM00857">
    <property type="entry name" value="Resolvase"/>
    <property type="match status" value="1"/>
</dbReference>
<dbReference type="InterPro" id="IPR036162">
    <property type="entry name" value="Resolvase-like_N_sf"/>
</dbReference>